<dbReference type="InterPro" id="IPR036561">
    <property type="entry name" value="MAM33_sf"/>
</dbReference>
<dbReference type="Gramene" id="TraesMAC3D03G01810680.1">
    <property type="protein sequence ID" value="TraesMAC3D03G01810680.1"/>
    <property type="gene ID" value="TraesMAC3D03G01810680"/>
</dbReference>
<dbReference type="Gramene" id="TraesSTA3D03G01807340.1">
    <property type="protein sequence ID" value="TraesSTA3D03G01807340.1"/>
    <property type="gene ID" value="TraesSTA3D03G01807340"/>
</dbReference>
<dbReference type="Gramene" id="TraesCS3D02G059500.1">
    <property type="protein sequence ID" value="TraesCS3D02G059500.1"/>
    <property type="gene ID" value="TraesCS3D02G059500"/>
</dbReference>
<evidence type="ECO:0000313" key="2">
    <source>
        <dbReference type="EnsemblPlants" id="TraesCS3D02G059500.1"/>
    </source>
</evidence>
<dbReference type="Gramene" id="TraesARI3D03G01844580.1">
    <property type="protein sequence ID" value="TraesARI3D03G01844580.1"/>
    <property type="gene ID" value="TraesARI3D03G01844580"/>
</dbReference>
<dbReference type="Pfam" id="PF02330">
    <property type="entry name" value="MAM33"/>
    <property type="match status" value="1"/>
</dbReference>
<evidence type="ECO:0000313" key="3">
    <source>
        <dbReference type="Proteomes" id="UP000019116"/>
    </source>
</evidence>
<dbReference type="OrthoDB" id="10319390at2759"/>
<gene>
    <name evidence="2" type="primary">LOC123073886</name>
</gene>
<evidence type="ECO:0000256" key="1">
    <source>
        <dbReference type="SAM" id="MobiDB-lite"/>
    </source>
</evidence>
<dbReference type="Gramene" id="TraesLAC3D03G01753720.1">
    <property type="protein sequence ID" value="TraesLAC3D03G01753720.1"/>
    <property type="gene ID" value="TraesLAC3D03G01753720"/>
</dbReference>
<sequence>MALLAAARRASSLSIIRGASTLLRPTSSSATAIRWSSSSSLDAAVSSFESSGASLIAALDSYRHSTVTEESARTVLGPLRAFLTETESLSATMFDLELLGAIDSAIKSRNKDGEAPTELQCLLAKIEETGDYFPFEISENKCRVSITLTRTLKGEKIEVVASKPCLDDGDDDNNSSCTSHEDVESSSASSNENLEEDGGQKNKLRSSINLEVTISKGDGSKLAFTCFAYPDNITIHSMCMLSRTAKDDVQATYYDFDKLEENLQKSFVKYLDLRGVTPTTTNLLRVYLSSKVQSKDLLMLTKLQDFIKKD</sequence>
<dbReference type="Gramene" id="TraesPARA_EIv1.0_1063310.1">
    <property type="protein sequence ID" value="TraesPARA_EIv1.0_1063310.1.CDS"/>
    <property type="gene ID" value="TraesPARA_EIv1.0_1063310"/>
</dbReference>
<name>A0A3B6GM67_WHEAT</name>
<organism evidence="2">
    <name type="scientific">Triticum aestivum</name>
    <name type="common">Wheat</name>
    <dbReference type="NCBI Taxonomy" id="4565"/>
    <lineage>
        <taxon>Eukaryota</taxon>
        <taxon>Viridiplantae</taxon>
        <taxon>Streptophyta</taxon>
        <taxon>Embryophyta</taxon>
        <taxon>Tracheophyta</taxon>
        <taxon>Spermatophyta</taxon>
        <taxon>Magnoliopsida</taxon>
        <taxon>Liliopsida</taxon>
        <taxon>Poales</taxon>
        <taxon>Poaceae</taxon>
        <taxon>BOP clade</taxon>
        <taxon>Pooideae</taxon>
        <taxon>Triticodae</taxon>
        <taxon>Triticeae</taxon>
        <taxon>Triticinae</taxon>
        <taxon>Triticum</taxon>
    </lineage>
</organism>
<dbReference type="Gramene" id="TraesRN3D0100125000.1">
    <property type="protein sequence ID" value="TraesRN3D0100125000.1"/>
    <property type="gene ID" value="TraesRN3D0100125000"/>
</dbReference>
<dbReference type="EnsemblPlants" id="TraesCS3D02G059500.1">
    <property type="protein sequence ID" value="TraesCS3D02G059500.1"/>
    <property type="gene ID" value="TraesCS3D02G059500"/>
</dbReference>
<dbReference type="Gramene" id="TraesWEE_scaffold_023240_01G000600.1">
    <property type="protein sequence ID" value="TraesWEE_scaffold_023240_01G000600.1"/>
    <property type="gene ID" value="TraesWEE_scaffold_023240_01G000600"/>
</dbReference>
<dbReference type="Gramene" id="TraesJAG3D03G01823060.1">
    <property type="protein sequence ID" value="TraesJAG3D03G01823060.1"/>
    <property type="gene ID" value="TraesJAG3D03G01823060"/>
</dbReference>
<dbReference type="Proteomes" id="UP000019116">
    <property type="component" value="Chromosome 3D"/>
</dbReference>
<keyword evidence="3" id="KW-1185">Reference proteome</keyword>
<dbReference type="Gramene" id="TraesCS3D03G0114300.1">
    <property type="protein sequence ID" value="TraesCS3D03G0114300.1.CDS"/>
    <property type="gene ID" value="TraesCS3D03G0114300"/>
</dbReference>
<dbReference type="Gramene" id="TraesLDM3D03G01810660.1">
    <property type="protein sequence ID" value="TraesLDM3D03G01810660.1"/>
    <property type="gene ID" value="TraesLDM3D03G01810660"/>
</dbReference>
<proteinExistence type="predicted"/>
<accession>A0A3B6GM67</accession>
<dbReference type="PANTHER" id="PTHR10826">
    <property type="entry name" value="COMPLEMENT COMPONENT 1"/>
    <property type="match status" value="1"/>
</dbReference>
<dbReference type="GeneID" id="123073886"/>
<dbReference type="OMA" id="QATYYEF"/>
<reference evidence="2" key="2">
    <citation type="submission" date="2018-10" db="UniProtKB">
        <authorList>
            <consortium name="EnsemblPlants"/>
        </authorList>
    </citation>
    <scope>IDENTIFICATION</scope>
</reference>
<dbReference type="AlphaFoldDB" id="A0A3B6GM67"/>
<dbReference type="STRING" id="4565.A0A3B6GM67"/>
<protein>
    <submittedName>
        <fullName evidence="2">Uncharacterized protein</fullName>
    </submittedName>
</protein>
<dbReference type="Gramene" id="TraesJUL3D03G01830810.1">
    <property type="protein sequence ID" value="TraesJUL3D03G01830810.1"/>
    <property type="gene ID" value="TraesJUL3D03G01830810"/>
</dbReference>
<feature type="region of interest" description="Disordered" evidence="1">
    <location>
        <begin position="169"/>
        <end position="202"/>
    </location>
</feature>
<dbReference type="PANTHER" id="PTHR10826:SF41">
    <property type="entry name" value="MITOCHONDRIAL GLYCOPROTEIN FAMILY PROTEIN"/>
    <property type="match status" value="1"/>
</dbReference>
<dbReference type="SUPFAM" id="SSF54529">
    <property type="entry name" value="Mitochondrial glycoprotein MAM33-like"/>
    <property type="match status" value="1"/>
</dbReference>
<dbReference type="Gramene" id="TraesCLE_scaffold_064376_01G000200.1">
    <property type="protein sequence ID" value="TraesCLE_scaffold_064376_01G000200.1"/>
    <property type="gene ID" value="TraesCLE_scaffold_064376_01G000200"/>
</dbReference>
<dbReference type="RefSeq" id="XP_044352822.1">
    <property type="nucleotide sequence ID" value="XM_044496887.1"/>
</dbReference>
<dbReference type="Gene3D" id="3.10.280.10">
    <property type="entry name" value="Mitochondrial glycoprotein"/>
    <property type="match status" value="1"/>
</dbReference>
<dbReference type="GO" id="GO:0005759">
    <property type="term" value="C:mitochondrial matrix"/>
    <property type="evidence" value="ECO:0007669"/>
    <property type="project" value="InterPro"/>
</dbReference>
<dbReference type="SMR" id="A0A3B6GM67"/>
<dbReference type="InterPro" id="IPR003428">
    <property type="entry name" value="MAM33"/>
</dbReference>
<dbReference type="Gramene" id="TraesNOR3D03G01839290.1">
    <property type="protein sequence ID" value="TraesNOR3D03G01839290.1"/>
    <property type="gene ID" value="TraesNOR3D03G01839290"/>
</dbReference>
<reference evidence="2" key="1">
    <citation type="submission" date="2018-08" db="EMBL/GenBank/DDBJ databases">
        <authorList>
            <person name="Rossello M."/>
        </authorList>
    </citation>
    <scope>NUCLEOTIDE SEQUENCE [LARGE SCALE GENOMIC DNA]</scope>
    <source>
        <strain evidence="2">cv. Chinese Spring</strain>
    </source>
</reference>
<dbReference type="Gramene" id="TraesROB_scaffold_006432_01G000500.1">
    <property type="protein sequence ID" value="TraesROB_scaffold_006432_01G000500.1"/>
    <property type="gene ID" value="TraesROB_scaffold_006432_01G000500"/>
</dbReference>